<sequence length="131" mass="15018">MVGPFHPQEADVVSQRDEQASHLPAQQQRHFVQMPSKNATFDMYPRSERTTDPSPVREVMSGLSKALAPPTTRHHLPRRSQSKHQPSVEWNLTTSFRHQHDLRRDGKDGNDTLDYEELGSLARVWENVPAL</sequence>
<evidence type="ECO:0000313" key="3">
    <source>
        <dbReference type="Proteomes" id="UP000219338"/>
    </source>
</evidence>
<evidence type="ECO:0000256" key="1">
    <source>
        <dbReference type="SAM" id="MobiDB-lite"/>
    </source>
</evidence>
<name>A0A284S6U8_ARMOS</name>
<feature type="compositionally biased region" description="Basic residues" evidence="1">
    <location>
        <begin position="72"/>
        <end position="82"/>
    </location>
</feature>
<evidence type="ECO:0000313" key="2">
    <source>
        <dbReference type="EMBL" id="SJL16728.1"/>
    </source>
</evidence>
<feature type="compositionally biased region" description="Polar residues" evidence="1">
    <location>
        <begin position="24"/>
        <end position="39"/>
    </location>
</feature>
<organism evidence="2 3">
    <name type="scientific">Armillaria ostoyae</name>
    <name type="common">Armillaria root rot fungus</name>
    <dbReference type="NCBI Taxonomy" id="47428"/>
    <lineage>
        <taxon>Eukaryota</taxon>
        <taxon>Fungi</taxon>
        <taxon>Dikarya</taxon>
        <taxon>Basidiomycota</taxon>
        <taxon>Agaricomycotina</taxon>
        <taxon>Agaricomycetes</taxon>
        <taxon>Agaricomycetidae</taxon>
        <taxon>Agaricales</taxon>
        <taxon>Marasmiineae</taxon>
        <taxon>Physalacriaceae</taxon>
        <taxon>Armillaria</taxon>
    </lineage>
</organism>
<dbReference type="AlphaFoldDB" id="A0A284S6U8"/>
<feature type="compositionally biased region" description="Polar residues" evidence="1">
    <location>
        <begin position="83"/>
        <end position="94"/>
    </location>
</feature>
<reference evidence="3" key="1">
    <citation type="journal article" date="2017" name="Nat. Ecol. Evol.">
        <title>Genome expansion and lineage-specific genetic innovations in the forest pathogenic fungi Armillaria.</title>
        <authorList>
            <person name="Sipos G."/>
            <person name="Prasanna A.N."/>
            <person name="Walter M.C."/>
            <person name="O'Connor E."/>
            <person name="Balint B."/>
            <person name="Krizsan K."/>
            <person name="Kiss B."/>
            <person name="Hess J."/>
            <person name="Varga T."/>
            <person name="Slot J."/>
            <person name="Riley R."/>
            <person name="Boka B."/>
            <person name="Rigling D."/>
            <person name="Barry K."/>
            <person name="Lee J."/>
            <person name="Mihaltcheva S."/>
            <person name="LaButti K."/>
            <person name="Lipzen A."/>
            <person name="Waldron R."/>
            <person name="Moloney N.M."/>
            <person name="Sperisen C."/>
            <person name="Kredics L."/>
            <person name="Vagvoelgyi C."/>
            <person name="Patrignani A."/>
            <person name="Fitzpatrick D."/>
            <person name="Nagy I."/>
            <person name="Doyle S."/>
            <person name="Anderson J.B."/>
            <person name="Grigoriev I.V."/>
            <person name="Gueldener U."/>
            <person name="Muensterkoetter M."/>
            <person name="Nagy L.G."/>
        </authorList>
    </citation>
    <scope>NUCLEOTIDE SEQUENCE [LARGE SCALE GENOMIC DNA]</scope>
    <source>
        <strain evidence="3">C18/9</strain>
    </source>
</reference>
<feature type="region of interest" description="Disordered" evidence="1">
    <location>
        <begin position="1"/>
        <end position="94"/>
    </location>
</feature>
<accession>A0A284S6U8</accession>
<dbReference type="Proteomes" id="UP000219338">
    <property type="component" value="Unassembled WGS sequence"/>
</dbReference>
<proteinExistence type="predicted"/>
<keyword evidence="3" id="KW-1185">Reference proteome</keyword>
<gene>
    <name evidence="2" type="ORF">ARMOST_20257</name>
</gene>
<dbReference type="EMBL" id="FUEG01000037">
    <property type="protein sequence ID" value="SJL16728.1"/>
    <property type="molecule type" value="Genomic_DNA"/>
</dbReference>
<protein>
    <submittedName>
        <fullName evidence="2">Uncharacterized protein</fullName>
    </submittedName>
</protein>